<dbReference type="InterPro" id="IPR051093">
    <property type="entry name" value="Neuroligin/BSAL"/>
</dbReference>
<organism evidence="7 8">
    <name type="scientific">Trichogramma kaykai</name>
    <dbReference type="NCBI Taxonomy" id="54128"/>
    <lineage>
        <taxon>Eukaryota</taxon>
        <taxon>Metazoa</taxon>
        <taxon>Ecdysozoa</taxon>
        <taxon>Arthropoda</taxon>
        <taxon>Hexapoda</taxon>
        <taxon>Insecta</taxon>
        <taxon>Pterygota</taxon>
        <taxon>Neoptera</taxon>
        <taxon>Endopterygota</taxon>
        <taxon>Hymenoptera</taxon>
        <taxon>Apocrita</taxon>
        <taxon>Proctotrupomorpha</taxon>
        <taxon>Chalcidoidea</taxon>
        <taxon>Trichogrammatidae</taxon>
        <taxon>Trichogramma</taxon>
    </lineage>
</organism>
<feature type="domain" description="Carboxylesterase type B" evidence="6">
    <location>
        <begin position="57"/>
        <end position="622"/>
    </location>
</feature>
<evidence type="ECO:0000256" key="4">
    <source>
        <dbReference type="SAM" id="MobiDB-lite"/>
    </source>
</evidence>
<feature type="compositionally biased region" description="Acidic residues" evidence="4">
    <location>
        <begin position="1191"/>
        <end position="1206"/>
    </location>
</feature>
<feature type="chain" id="PRO_5044761208" description="Carboxylesterase type B domain-containing protein" evidence="5">
    <location>
        <begin position="20"/>
        <end position="1426"/>
    </location>
</feature>
<dbReference type="EMBL" id="JBJJXI010000026">
    <property type="protein sequence ID" value="KAL3404077.1"/>
    <property type="molecule type" value="Genomic_DNA"/>
</dbReference>
<accession>A0ABD2XF69</accession>
<feature type="region of interest" description="Disordered" evidence="4">
    <location>
        <begin position="1026"/>
        <end position="1056"/>
    </location>
</feature>
<feature type="signal peptide" evidence="5">
    <location>
        <begin position="1"/>
        <end position="19"/>
    </location>
</feature>
<feature type="region of interest" description="Disordered" evidence="4">
    <location>
        <begin position="802"/>
        <end position="825"/>
    </location>
</feature>
<evidence type="ECO:0000256" key="5">
    <source>
        <dbReference type="SAM" id="SignalP"/>
    </source>
</evidence>
<reference evidence="7 8" key="1">
    <citation type="journal article" date="2024" name="bioRxiv">
        <title>A reference genome for Trichogramma kaykai: A tiny desert-dwelling parasitoid wasp with competing sex-ratio distorters.</title>
        <authorList>
            <person name="Culotta J."/>
            <person name="Lindsey A.R."/>
        </authorList>
    </citation>
    <scope>NUCLEOTIDE SEQUENCE [LARGE SCALE GENOMIC DNA]</scope>
    <source>
        <strain evidence="7 8">KSX58</strain>
    </source>
</reference>
<evidence type="ECO:0000256" key="1">
    <source>
        <dbReference type="ARBA" id="ARBA00005964"/>
    </source>
</evidence>
<evidence type="ECO:0000256" key="2">
    <source>
        <dbReference type="ARBA" id="ARBA00022729"/>
    </source>
</evidence>
<keyword evidence="2 5" id="KW-0732">Signal</keyword>
<dbReference type="SUPFAM" id="SSF53474">
    <property type="entry name" value="alpha/beta-Hydrolases"/>
    <property type="match status" value="1"/>
</dbReference>
<dbReference type="Proteomes" id="UP001627154">
    <property type="component" value="Unassembled WGS sequence"/>
</dbReference>
<dbReference type="InterPro" id="IPR029058">
    <property type="entry name" value="AB_hydrolase_fold"/>
</dbReference>
<proteinExistence type="inferred from homology"/>
<feature type="region of interest" description="Disordered" evidence="4">
    <location>
        <begin position="665"/>
        <end position="702"/>
    </location>
</feature>
<dbReference type="Gene3D" id="3.40.50.1820">
    <property type="entry name" value="alpha/beta hydrolase"/>
    <property type="match status" value="1"/>
</dbReference>
<evidence type="ECO:0000313" key="7">
    <source>
        <dbReference type="EMBL" id="KAL3404077.1"/>
    </source>
</evidence>
<dbReference type="PANTHER" id="PTHR43903">
    <property type="entry name" value="NEUROLIGIN"/>
    <property type="match status" value="1"/>
</dbReference>
<feature type="compositionally biased region" description="Gly residues" evidence="4">
    <location>
        <begin position="442"/>
        <end position="451"/>
    </location>
</feature>
<keyword evidence="3" id="KW-0325">Glycoprotein</keyword>
<protein>
    <recommendedName>
        <fullName evidence="6">Carboxylesterase type B domain-containing protein</fullName>
    </recommendedName>
</protein>
<evidence type="ECO:0000259" key="6">
    <source>
        <dbReference type="Pfam" id="PF00135"/>
    </source>
</evidence>
<feature type="region of interest" description="Disordered" evidence="4">
    <location>
        <begin position="1398"/>
        <end position="1426"/>
    </location>
</feature>
<keyword evidence="8" id="KW-1185">Reference proteome</keyword>
<dbReference type="PROSITE" id="PS00941">
    <property type="entry name" value="CARBOXYLESTERASE_B_2"/>
    <property type="match status" value="1"/>
</dbReference>
<dbReference type="InterPro" id="IPR002018">
    <property type="entry name" value="CarbesteraseB"/>
</dbReference>
<dbReference type="Pfam" id="PF00135">
    <property type="entry name" value="COesterase"/>
    <property type="match status" value="1"/>
</dbReference>
<feature type="region of interest" description="Disordered" evidence="4">
    <location>
        <begin position="435"/>
        <end position="458"/>
    </location>
</feature>
<dbReference type="InterPro" id="IPR019819">
    <property type="entry name" value="Carboxylesterase_B_CS"/>
</dbReference>
<evidence type="ECO:0000313" key="8">
    <source>
        <dbReference type="Proteomes" id="UP001627154"/>
    </source>
</evidence>
<evidence type="ECO:0000256" key="3">
    <source>
        <dbReference type="ARBA" id="ARBA00023180"/>
    </source>
</evidence>
<comment type="caution">
    <text evidence="7">The sequence shown here is derived from an EMBL/GenBank/DDBJ whole genome shotgun (WGS) entry which is preliminary data.</text>
</comment>
<name>A0ABD2XF69_9HYME</name>
<feature type="region of interest" description="Disordered" evidence="4">
    <location>
        <begin position="1117"/>
        <end position="1232"/>
    </location>
</feature>
<comment type="similarity">
    <text evidence="1">Belongs to the type-B carboxylesterase/lipase family.</text>
</comment>
<sequence>MLLWLLLLLLLLNSRPTLQEQHRDFYRGEARNQYGHRLAGSNAAGATTGGHHGARTREIQVKYGRLRGTVVQPRVEGLQLVDVFLGVPYAEPPIGQHRFEPPTTQTPWTGVRHFDRFAPVCPQVLPNMEEEIDSTRHRYLKKLLPYLQNQSEDCLYLNIYAPHQNNSQKNNLERYPVMVFVHGESYEWNSGNPYDGTVLAAYGNVIFVTVNFRLGILGFLRPGTKDETASNFGLLDQIAALAWLKDNIGQFGGDPASITLLGHGTGAVFVNLLLLSPINAGLFKRAVLMSGSALNPDAIGKAPLQITKQVAYALNCPQVSDEELSACLKNRSVQDLLNVKIHKPKFVPAFAPLVDSAVIPDKPGNLMKNAERLSRFDLMYGVTELEKFNLLPGLALLEGLSSARRDEFIRESVKASHELEPELILRKVLEHYGRDEDERSGRGSGGVGSSGGDTRQRNRDLALQVVSDSGIVAPLVATANMHSRANPKSYMYVFSHPKSIRDKLSLDINEQIQRTVHGEELPYVLGIPLSGEGHHLSAAYDRGEALLSKAIMDWWCNFAYSGSPNNVRPPPRRLSYLSDEYEATSPYQIDWPEYDPENQTYFNLTTPPHVGHGYRAAEMEFWNEEIPRLLRRPKVIELSTEQQKAAQARRPRPGLLDIFDREHGNQSEPANVLNPGGNSNGDDGNELFTASNLGDGDGQTHQKVNYGAEFGGKGAGDGGVVGGGNGTGEDRPRSTSAMSLLIGFGVVFLLINATALFYLYRKCHGLRNKAGGGVGGGGNHHTLLRSPHVIGVAHAQHHRVVLPKGSGSRPRLANKREEEEERQQQLGYCNSASKPDLREIIKNDKAYDNNSNFGRRSRENSSSTIDTKVKVREWIQQEIVHRCSPRFLRKTRETLQREHREKLMRQQQQQQHTLQFGEEEGAAAATTQDGNLAQIRVRPGVRRGPPPPKVSVGIDATITARTNSVLDQIPIELSRAAAATATHEYLDAAGVALLSEYCEPSDLQQSDEKQLHLDTKGGPSTVVVEHHHSKDANSLSAGKTVGRIPESDSGSASSLYAKVNPMMKSRFLKNQRNQQNDAELGQLQLPQQQQQQQSVNASTTLPCLLTFRSDVPLDVNVTSREEPSSNDLAVAESANSTADSHEEALRTIRRRNYPKVLPDIEKRRSLPPRQRPLEPPSPPPRLYGTSRSLDCVEDGDEEEEGGDDENTTTSILHVGPLRKKTDSTGKNRSVPSLVDAGDQYQKQLSSASSLPMCPVHGSLRDVFSADTLPARSEPRIVIKPRLTENQTPTLQRDLLAVDEPDSPRRVVGDRAGTKLPRIIIKPTQSSAQQQLGTLPRPQRPAKSTTVLNRALNLQDNETYQRLLVARREKMPLPGELSTGAGAGAGGGATLMRIPTTFRRTDESSETASASAGLQRVNMPDAAVTKL</sequence>
<gene>
    <name evidence="7" type="ORF">TKK_003072</name>
</gene>
<feature type="compositionally biased region" description="Pro residues" evidence="4">
    <location>
        <begin position="1169"/>
        <end position="1181"/>
    </location>
</feature>